<dbReference type="EMBL" id="SOHM01000007">
    <property type="protein sequence ID" value="TFD94001.1"/>
    <property type="molecule type" value="Genomic_DNA"/>
</dbReference>
<sequence>MRALLSVSWALSQLVPFVYGTPYWPRATVSARHAVENTQHHRHARSAHDLRTTITSAPVTAGTVGVLIRDAIVNDTFYDIGTTFDVITDPIIDSMDGVVYHRVAVADDDDSWFLAEDVRLFDAETAAASLPRTYRVLATTTVTIEQDVVAGSAADAQEAVRLMGLDLLNGLNTGEVKLSVLGATSIDIDS</sequence>
<evidence type="ECO:0000313" key="2">
    <source>
        <dbReference type="Proteomes" id="UP000298468"/>
    </source>
</evidence>
<proteinExistence type="predicted"/>
<name>A0A4R9BY13_9MICO</name>
<comment type="caution">
    <text evidence="1">The sequence shown here is derived from an EMBL/GenBank/DDBJ whole genome shotgun (WGS) entry which is preliminary data.</text>
</comment>
<dbReference type="Proteomes" id="UP000298468">
    <property type="component" value="Unassembled WGS sequence"/>
</dbReference>
<keyword evidence="2" id="KW-1185">Reference proteome</keyword>
<gene>
    <name evidence="1" type="ORF">E3T61_03105</name>
</gene>
<dbReference type="RefSeq" id="WP_134639431.1">
    <property type="nucleotide sequence ID" value="NZ_SOHM01000007.1"/>
</dbReference>
<evidence type="ECO:0000313" key="1">
    <source>
        <dbReference type="EMBL" id="TFD94001.1"/>
    </source>
</evidence>
<dbReference type="AlphaFoldDB" id="A0A4R9BY13"/>
<protein>
    <submittedName>
        <fullName evidence="1">Uncharacterized protein</fullName>
    </submittedName>
</protein>
<organism evidence="1 2">
    <name type="scientific">Cryobacterium lactosi</name>
    <dbReference type="NCBI Taxonomy" id="1259202"/>
    <lineage>
        <taxon>Bacteria</taxon>
        <taxon>Bacillati</taxon>
        <taxon>Actinomycetota</taxon>
        <taxon>Actinomycetes</taxon>
        <taxon>Micrococcales</taxon>
        <taxon>Microbacteriaceae</taxon>
        <taxon>Cryobacterium</taxon>
    </lineage>
</organism>
<reference evidence="1 2" key="1">
    <citation type="submission" date="2019-03" db="EMBL/GenBank/DDBJ databases">
        <title>Genomics of glacier-inhabiting Cryobacterium strains.</title>
        <authorList>
            <person name="Liu Q."/>
            <person name="Xin Y.-H."/>
        </authorList>
    </citation>
    <scope>NUCLEOTIDE SEQUENCE [LARGE SCALE GENOMIC DNA]</scope>
    <source>
        <strain evidence="1 2">Sr59</strain>
    </source>
</reference>
<accession>A0A4R9BY13</accession>